<evidence type="ECO:0000313" key="3">
    <source>
        <dbReference type="EMBL" id="KAJ3483232.1"/>
    </source>
</evidence>
<dbReference type="AlphaFoldDB" id="A0AAD5YCX9"/>
<evidence type="ECO:0000256" key="1">
    <source>
        <dbReference type="SAM" id="Phobius"/>
    </source>
</evidence>
<name>A0AAD5YCX9_9APHY</name>
<gene>
    <name evidence="3" type="ORF">NLI96_g6459</name>
</gene>
<feature type="domain" description="DUF6533" evidence="2">
    <location>
        <begin position="21"/>
        <end position="65"/>
    </location>
</feature>
<keyword evidence="4" id="KW-1185">Reference proteome</keyword>
<evidence type="ECO:0000313" key="4">
    <source>
        <dbReference type="Proteomes" id="UP001212997"/>
    </source>
</evidence>
<evidence type="ECO:0000259" key="2">
    <source>
        <dbReference type="Pfam" id="PF20151"/>
    </source>
</evidence>
<protein>
    <recommendedName>
        <fullName evidence="2">DUF6533 domain-containing protein</fullName>
    </recommendedName>
</protein>
<keyword evidence="1" id="KW-1133">Transmembrane helix</keyword>
<dbReference type="EMBL" id="JANAWD010000236">
    <property type="protein sequence ID" value="KAJ3483232.1"/>
    <property type="molecule type" value="Genomic_DNA"/>
</dbReference>
<reference evidence="3" key="1">
    <citation type="submission" date="2022-07" db="EMBL/GenBank/DDBJ databases">
        <title>Genome Sequence of Physisporinus lineatus.</title>
        <authorList>
            <person name="Buettner E."/>
        </authorList>
    </citation>
    <scope>NUCLEOTIDE SEQUENCE</scope>
    <source>
        <strain evidence="3">VT162</strain>
    </source>
</reference>
<dbReference type="Pfam" id="PF20151">
    <property type="entry name" value="DUF6533"/>
    <property type="match status" value="1"/>
</dbReference>
<dbReference type="InterPro" id="IPR045340">
    <property type="entry name" value="DUF6533"/>
</dbReference>
<proteinExistence type="predicted"/>
<organism evidence="3 4">
    <name type="scientific">Meripilus lineatus</name>
    <dbReference type="NCBI Taxonomy" id="2056292"/>
    <lineage>
        <taxon>Eukaryota</taxon>
        <taxon>Fungi</taxon>
        <taxon>Dikarya</taxon>
        <taxon>Basidiomycota</taxon>
        <taxon>Agaricomycotina</taxon>
        <taxon>Agaricomycetes</taxon>
        <taxon>Polyporales</taxon>
        <taxon>Meripilaceae</taxon>
        <taxon>Meripilus</taxon>
    </lineage>
</organism>
<dbReference type="Proteomes" id="UP001212997">
    <property type="component" value="Unassembled WGS sequence"/>
</dbReference>
<feature type="transmembrane region" description="Helical" evidence="1">
    <location>
        <begin position="111"/>
        <end position="139"/>
    </location>
</feature>
<sequence length="245" mass="27684">MDQPALPWDIRFYHEGQSANYAFMALPTLLVYEVFSTWDEEIEVIWKRRFSIPSLLYVSIRIGTLAYIVINVVISLYNPGNLTVYANIRQHISISLHYTHRCKYESIFSDVFLGVVLLAFAGTLYFGCHLIINAIAIILNYTLTGDGELSPLSSFAYTFTSILFTRFILNLRLVDSRNSQGLNESLHYSSINFATSMGAPLEHSPEDEGSYLTFPISQQQRQNPLSIGILDAQCTDFPSGIQEIS</sequence>
<comment type="caution">
    <text evidence="3">The sequence shown here is derived from an EMBL/GenBank/DDBJ whole genome shotgun (WGS) entry which is preliminary data.</text>
</comment>
<keyword evidence="1" id="KW-0812">Transmembrane</keyword>
<accession>A0AAD5YCX9</accession>
<keyword evidence="1" id="KW-0472">Membrane</keyword>
<feature type="transmembrane region" description="Helical" evidence="1">
    <location>
        <begin position="58"/>
        <end position="77"/>
    </location>
</feature>